<protein>
    <submittedName>
        <fullName evidence="2">Uma2 family endonuclease</fullName>
    </submittedName>
</protein>
<dbReference type="PANTHER" id="PTHR35400">
    <property type="entry name" value="SLR1083 PROTEIN"/>
    <property type="match status" value="1"/>
</dbReference>
<dbReference type="InterPro" id="IPR008538">
    <property type="entry name" value="Uma2"/>
</dbReference>
<feature type="domain" description="Putative restriction endonuclease" evidence="1">
    <location>
        <begin position="9"/>
        <end position="153"/>
    </location>
</feature>
<name>A0A7M2WXK1_9BACT</name>
<keyword evidence="2" id="KW-0255">Endonuclease</keyword>
<keyword evidence="2" id="KW-0378">Hydrolase</keyword>
<gene>
    <name evidence="2" type="ORF">IPV69_01805</name>
</gene>
<proteinExistence type="predicted"/>
<dbReference type="Proteomes" id="UP000593765">
    <property type="component" value="Chromosome"/>
</dbReference>
<keyword evidence="2" id="KW-0540">Nuclease</keyword>
<dbReference type="Pfam" id="PF05685">
    <property type="entry name" value="Uma2"/>
    <property type="match status" value="1"/>
</dbReference>
<evidence type="ECO:0000313" key="2">
    <source>
        <dbReference type="EMBL" id="QOV90133.1"/>
    </source>
</evidence>
<evidence type="ECO:0000313" key="3">
    <source>
        <dbReference type="Proteomes" id="UP000593765"/>
    </source>
</evidence>
<reference evidence="2 3" key="1">
    <citation type="submission" date="2020-10" db="EMBL/GenBank/DDBJ databases">
        <title>Wide distribution of Phycisphaera-like planctomycetes from WD2101 soil group in peatlands and genome analysis of the first cultivated representative.</title>
        <authorList>
            <person name="Dedysh S.N."/>
            <person name="Beletsky A.V."/>
            <person name="Ivanova A."/>
            <person name="Kulichevskaya I.S."/>
            <person name="Suzina N.E."/>
            <person name="Philippov D.A."/>
            <person name="Rakitin A.L."/>
            <person name="Mardanov A.V."/>
            <person name="Ravin N.V."/>
        </authorList>
    </citation>
    <scope>NUCLEOTIDE SEQUENCE [LARGE SCALE GENOMIC DNA]</scope>
    <source>
        <strain evidence="2 3">M1803</strain>
    </source>
</reference>
<dbReference type="Gene3D" id="3.90.1570.10">
    <property type="entry name" value="tt1808, chain A"/>
    <property type="match status" value="1"/>
</dbReference>
<dbReference type="GO" id="GO:0004519">
    <property type="term" value="F:endonuclease activity"/>
    <property type="evidence" value="ECO:0007669"/>
    <property type="project" value="UniProtKB-KW"/>
</dbReference>
<dbReference type="InterPro" id="IPR011335">
    <property type="entry name" value="Restrct_endonuc-II-like"/>
</dbReference>
<dbReference type="SUPFAM" id="SSF52980">
    <property type="entry name" value="Restriction endonuclease-like"/>
    <property type="match status" value="1"/>
</dbReference>
<dbReference type="CDD" id="cd06260">
    <property type="entry name" value="DUF820-like"/>
    <property type="match status" value="1"/>
</dbReference>
<evidence type="ECO:0000259" key="1">
    <source>
        <dbReference type="Pfam" id="PF05685"/>
    </source>
</evidence>
<keyword evidence="3" id="KW-1185">Reference proteome</keyword>
<dbReference type="EMBL" id="CP063458">
    <property type="protein sequence ID" value="QOV90133.1"/>
    <property type="molecule type" value="Genomic_DNA"/>
</dbReference>
<dbReference type="InterPro" id="IPR012296">
    <property type="entry name" value="Nuclease_put_TT1808"/>
</dbReference>
<dbReference type="KEGG" id="hbs:IPV69_01805"/>
<dbReference type="PANTHER" id="PTHR35400:SF1">
    <property type="entry name" value="SLR1083 PROTEIN"/>
    <property type="match status" value="1"/>
</dbReference>
<sequence length="174" mass="19275">MIETGVLAEDEPVELLEGWIIPKMPRDARHDATIELTDEALSARLPTGWRVRVQSAITTDDSEPEPDLAIVRGSPRTRTHHHPGAADIAMLVEVSGTSLLLDRRDKGRLYARAGFSCYWVINLGERQVEVFTLPVAGPEALYRDLKVYAFGDDVPIRIDGMECGTVPVRDLIAD</sequence>
<accession>A0A7M2WXK1</accession>
<dbReference type="AlphaFoldDB" id="A0A7M2WXK1"/>
<organism evidence="2 3">
    <name type="scientific">Humisphaera borealis</name>
    <dbReference type="NCBI Taxonomy" id="2807512"/>
    <lineage>
        <taxon>Bacteria</taxon>
        <taxon>Pseudomonadati</taxon>
        <taxon>Planctomycetota</taxon>
        <taxon>Phycisphaerae</taxon>
        <taxon>Tepidisphaerales</taxon>
        <taxon>Tepidisphaeraceae</taxon>
        <taxon>Humisphaera</taxon>
    </lineage>
</organism>